<protein>
    <recommendedName>
        <fullName evidence="8">D-lactate dehydrogenase</fullName>
    </recommendedName>
</protein>
<dbReference type="GO" id="GO:0016616">
    <property type="term" value="F:oxidoreductase activity, acting on the CH-OH group of donors, NAD or NADP as acceptor"/>
    <property type="evidence" value="ECO:0007669"/>
    <property type="project" value="InterPro"/>
</dbReference>
<accession>A0A8S1L5G9</accession>
<evidence type="ECO:0008006" key="8">
    <source>
        <dbReference type="Google" id="ProtNLM"/>
    </source>
</evidence>
<evidence type="ECO:0000313" key="6">
    <source>
        <dbReference type="EMBL" id="CAD8062679.1"/>
    </source>
</evidence>
<comment type="caution">
    <text evidence="6">The sequence shown here is derived from an EMBL/GenBank/DDBJ whole genome shotgun (WGS) entry which is preliminary data.</text>
</comment>
<dbReference type="AlphaFoldDB" id="A0A8S1L5G9"/>
<evidence type="ECO:0000259" key="4">
    <source>
        <dbReference type="Pfam" id="PF00389"/>
    </source>
</evidence>
<dbReference type="GO" id="GO:0051287">
    <property type="term" value="F:NAD binding"/>
    <property type="evidence" value="ECO:0007669"/>
    <property type="project" value="InterPro"/>
</dbReference>
<dbReference type="InterPro" id="IPR029753">
    <property type="entry name" value="D-isomer_DH_CS"/>
</dbReference>
<dbReference type="PANTHER" id="PTHR43026:SF1">
    <property type="entry name" value="2-HYDROXYACID DEHYDROGENASE HOMOLOG 1-RELATED"/>
    <property type="match status" value="1"/>
</dbReference>
<evidence type="ECO:0000256" key="2">
    <source>
        <dbReference type="ARBA" id="ARBA00023027"/>
    </source>
</evidence>
<dbReference type="Proteomes" id="UP000688137">
    <property type="component" value="Unassembled WGS sequence"/>
</dbReference>
<dbReference type="Pfam" id="PF02826">
    <property type="entry name" value="2-Hacid_dh_C"/>
    <property type="match status" value="1"/>
</dbReference>
<dbReference type="InterPro" id="IPR006140">
    <property type="entry name" value="D-isomer_DH_NAD-bd"/>
</dbReference>
<evidence type="ECO:0000259" key="5">
    <source>
        <dbReference type="Pfam" id="PF02826"/>
    </source>
</evidence>
<keyword evidence="2" id="KW-0520">NAD</keyword>
<dbReference type="Pfam" id="PF00389">
    <property type="entry name" value="2-Hacid_dh"/>
    <property type="match status" value="1"/>
</dbReference>
<feature type="domain" description="D-isomer specific 2-hydroxyacid dehydrogenase catalytic" evidence="4">
    <location>
        <begin position="18"/>
        <end position="348"/>
    </location>
</feature>
<comment type="similarity">
    <text evidence="3">Belongs to the D-isomer specific 2-hydroxyacid dehydrogenase family.</text>
</comment>
<dbReference type="CDD" id="cd12183">
    <property type="entry name" value="LDH_like_2"/>
    <property type="match status" value="1"/>
</dbReference>
<evidence type="ECO:0000256" key="3">
    <source>
        <dbReference type="RuleBase" id="RU003719"/>
    </source>
</evidence>
<dbReference type="EMBL" id="CAJJDM010000032">
    <property type="protein sequence ID" value="CAD8062679.1"/>
    <property type="molecule type" value="Genomic_DNA"/>
</dbReference>
<dbReference type="PANTHER" id="PTHR43026">
    <property type="entry name" value="2-HYDROXYACID DEHYDROGENASE HOMOLOG 1-RELATED"/>
    <property type="match status" value="1"/>
</dbReference>
<organism evidence="6 7">
    <name type="scientific">Paramecium primaurelia</name>
    <dbReference type="NCBI Taxonomy" id="5886"/>
    <lineage>
        <taxon>Eukaryota</taxon>
        <taxon>Sar</taxon>
        <taxon>Alveolata</taxon>
        <taxon>Ciliophora</taxon>
        <taxon>Intramacronucleata</taxon>
        <taxon>Oligohymenophorea</taxon>
        <taxon>Peniculida</taxon>
        <taxon>Parameciidae</taxon>
        <taxon>Paramecium</taxon>
    </lineage>
</organism>
<name>A0A8S1L5G9_PARPR</name>
<dbReference type="InterPro" id="IPR006139">
    <property type="entry name" value="D-isomer_2_OHA_DH_cat_dom"/>
</dbReference>
<dbReference type="InterPro" id="IPR058205">
    <property type="entry name" value="D-LDH-like"/>
</dbReference>
<proteinExistence type="inferred from homology"/>
<gene>
    <name evidence="6" type="ORF">PPRIM_AZ9-3.1.T0330283</name>
</gene>
<keyword evidence="7" id="KW-1185">Reference proteome</keyword>
<sequence length="351" mass="39376">MIKLLSRFAFNTIKQPSVAVFNTKKYDIDYLTKVNTSLPEEKQVKLSFFAEQLNENSARLAHECDTVCCFVNDKVNAQVLRKLSTQGVNLVALRCAGFNNVDLKEAEKLGINVVRVPAYSPEAVAEFSMALLLSLNRKIHKAYNRTRDHNFALDGLVGSNLHGKTMGLIGLGKIGICFAKICKGFGMNVIAYDPHRDQKLAESLGFQYVDESDIFYQSDYISLHCPLTPQTRHIINDHSITKMKENVMIINTGRGALIETKAVVNALKKKKIGGLAIDVYEQEEKLFFKDVSQEVLTDDVLARLLSFPNVIITGHQAFFTHEALMNISQTTLNNIYEFKIKGSCINQVHPQ</sequence>
<evidence type="ECO:0000313" key="7">
    <source>
        <dbReference type="Proteomes" id="UP000688137"/>
    </source>
</evidence>
<feature type="domain" description="D-isomer specific 2-hydroxyacid dehydrogenase NAD-binding" evidence="5">
    <location>
        <begin position="129"/>
        <end position="317"/>
    </location>
</feature>
<reference evidence="6" key="1">
    <citation type="submission" date="2021-01" db="EMBL/GenBank/DDBJ databases">
        <authorList>
            <consortium name="Genoscope - CEA"/>
            <person name="William W."/>
        </authorList>
    </citation>
    <scope>NUCLEOTIDE SEQUENCE</scope>
</reference>
<dbReference type="OMA" id="IAFYTNT"/>
<keyword evidence="1 3" id="KW-0560">Oxidoreductase</keyword>
<evidence type="ECO:0000256" key="1">
    <source>
        <dbReference type="ARBA" id="ARBA00023002"/>
    </source>
</evidence>
<dbReference type="PROSITE" id="PS00671">
    <property type="entry name" value="D_2_HYDROXYACID_DH_3"/>
    <property type="match status" value="1"/>
</dbReference>